<organism evidence="1">
    <name type="scientific">marine metagenome</name>
    <dbReference type="NCBI Taxonomy" id="408172"/>
    <lineage>
        <taxon>unclassified sequences</taxon>
        <taxon>metagenomes</taxon>
        <taxon>ecological metagenomes</taxon>
    </lineage>
</organism>
<evidence type="ECO:0008006" key="2">
    <source>
        <dbReference type="Google" id="ProtNLM"/>
    </source>
</evidence>
<reference evidence="1" key="1">
    <citation type="submission" date="2018-05" db="EMBL/GenBank/DDBJ databases">
        <authorList>
            <person name="Lanie J.A."/>
            <person name="Ng W.-L."/>
            <person name="Kazmierczak K.M."/>
            <person name="Andrzejewski T.M."/>
            <person name="Davidsen T.M."/>
            <person name="Wayne K.J."/>
            <person name="Tettelin H."/>
            <person name="Glass J.I."/>
            <person name="Rusch D."/>
            <person name="Podicherti R."/>
            <person name="Tsui H.-C.T."/>
            <person name="Winkler M.E."/>
        </authorList>
    </citation>
    <scope>NUCLEOTIDE SEQUENCE</scope>
</reference>
<accession>A0A383BAM7</accession>
<protein>
    <recommendedName>
        <fullName evidence="2">Dipeptidylpeptidase IV N-terminal domain-containing protein</fullName>
    </recommendedName>
</protein>
<proteinExistence type="predicted"/>
<dbReference type="AlphaFoldDB" id="A0A383BAM7"/>
<feature type="non-terminal residue" evidence="1">
    <location>
        <position position="223"/>
    </location>
</feature>
<dbReference type="SUPFAM" id="SSF69304">
    <property type="entry name" value="Tricorn protease N-terminal domain"/>
    <property type="match status" value="1"/>
</dbReference>
<sequence>MLKKIFSMIISILLLQECASTINQESQDTSPTLHAKPDPIHDVELSSNYIPLEDFFKNPEKTAYKISPDGKMVAFMQPWKTRLNVHVQTIGSDEISRLTSATERDIAGYLWLGNNRIGYVQDSGGDENFRLFAINIDGSNQSDLTPFDSVKVRIVDDLEEIPEEVLIGMNKRDQRLHDVYRLNVITGEMEIIAENPGNISRWQTDHDGKLRLAFTADGVNTSI</sequence>
<dbReference type="EMBL" id="UINC01198880">
    <property type="protein sequence ID" value="SVE17042.1"/>
    <property type="molecule type" value="Genomic_DNA"/>
</dbReference>
<dbReference type="InterPro" id="IPR011042">
    <property type="entry name" value="6-blade_b-propeller_TolB-like"/>
</dbReference>
<gene>
    <name evidence="1" type="ORF">METZ01_LOCUS469896</name>
</gene>
<evidence type="ECO:0000313" key="1">
    <source>
        <dbReference type="EMBL" id="SVE17042.1"/>
    </source>
</evidence>
<dbReference type="Gene3D" id="2.120.10.30">
    <property type="entry name" value="TolB, C-terminal domain"/>
    <property type="match status" value="1"/>
</dbReference>
<name>A0A383BAM7_9ZZZZ</name>